<reference evidence="2 3" key="1">
    <citation type="submission" date="2019-03" db="EMBL/GenBank/DDBJ databases">
        <title>Genomic Encyclopedia of Type Strains, Phase IV (KMG-IV): sequencing the most valuable type-strain genomes for metagenomic binning, comparative biology and taxonomic classification.</title>
        <authorList>
            <person name="Goeker M."/>
        </authorList>
    </citation>
    <scope>NUCLEOTIDE SEQUENCE [LARGE SCALE GENOMIC DNA]</scope>
    <source>
        <strain evidence="2 3">DSM 21100</strain>
    </source>
</reference>
<dbReference type="PANTHER" id="PTHR42760">
    <property type="entry name" value="SHORT-CHAIN DEHYDROGENASES/REDUCTASES FAMILY MEMBER"/>
    <property type="match status" value="1"/>
</dbReference>
<dbReference type="OrthoDB" id="9788235at2"/>
<dbReference type="PRINTS" id="PR00080">
    <property type="entry name" value="SDRFAMILY"/>
</dbReference>
<dbReference type="PRINTS" id="PR00081">
    <property type="entry name" value="GDHRDH"/>
</dbReference>
<accession>A0A4R3KSJ2</accession>
<gene>
    <name evidence="2" type="ORF">EDD80_104174</name>
</gene>
<dbReference type="AlphaFoldDB" id="A0A4R3KSJ2"/>
<dbReference type="GO" id="GO:0016616">
    <property type="term" value="F:oxidoreductase activity, acting on the CH-OH group of donors, NAD or NADP as acceptor"/>
    <property type="evidence" value="ECO:0007669"/>
    <property type="project" value="TreeGrafter"/>
</dbReference>
<organism evidence="2 3">
    <name type="scientific">Anseongella ginsenosidimutans</name>
    <dbReference type="NCBI Taxonomy" id="496056"/>
    <lineage>
        <taxon>Bacteria</taxon>
        <taxon>Pseudomonadati</taxon>
        <taxon>Bacteroidota</taxon>
        <taxon>Sphingobacteriia</taxon>
        <taxon>Sphingobacteriales</taxon>
        <taxon>Sphingobacteriaceae</taxon>
        <taxon>Anseongella</taxon>
    </lineage>
</organism>
<comment type="similarity">
    <text evidence="1">Belongs to the short-chain dehydrogenases/reductases (SDR) family.</text>
</comment>
<comment type="caution">
    <text evidence="2">The sequence shown here is derived from an EMBL/GenBank/DDBJ whole genome shotgun (WGS) entry which is preliminary data.</text>
</comment>
<evidence type="ECO:0000313" key="3">
    <source>
        <dbReference type="Proteomes" id="UP000295807"/>
    </source>
</evidence>
<dbReference type="RefSeq" id="WP_132128909.1">
    <property type="nucleotide sequence ID" value="NZ_CP042432.1"/>
</dbReference>
<dbReference type="Pfam" id="PF13561">
    <property type="entry name" value="adh_short_C2"/>
    <property type="match status" value="1"/>
</dbReference>
<dbReference type="Gene3D" id="3.40.50.720">
    <property type="entry name" value="NAD(P)-binding Rossmann-like Domain"/>
    <property type="match status" value="1"/>
</dbReference>
<dbReference type="InterPro" id="IPR036291">
    <property type="entry name" value="NAD(P)-bd_dom_sf"/>
</dbReference>
<dbReference type="Proteomes" id="UP000295807">
    <property type="component" value="Unassembled WGS sequence"/>
</dbReference>
<dbReference type="SUPFAM" id="SSF51735">
    <property type="entry name" value="NAD(P)-binding Rossmann-fold domains"/>
    <property type="match status" value="1"/>
</dbReference>
<dbReference type="InterPro" id="IPR002347">
    <property type="entry name" value="SDR_fam"/>
</dbReference>
<dbReference type="EMBL" id="SMAD01000004">
    <property type="protein sequence ID" value="TCS87823.1"/>
    <property type="molecule type" value="Genomic_DNA"/>
</dbReference>
<dbReference type="CDD" id="cd05233">
    <property type="entry name" value="SDR_c"/>
    <property type="match status" value="1"/>
</dbReference>
<name>A0A4R3KSJ2_9SPHI</name>
<evidence type="ECO:0000256" key="1">
    <source>
        <dbReference type="ARBA" id="ARBA00006484"/>
    </source>
</evidence>
<dbReference type="NCBIfam" id="NF005559">
    <property type="entry name" value="PRK07231.1"/>
    <property type="match status" value="1"/>
</dbReference>
<sequence length="257" mass="27607">MEQLFTGKTAIVTGAGQGIGYEICRLLCAQGANVVLNDIDATLANEAAAAIKNEPGTCVAIPGDVSDTGFIAELTRETSRRFGKIDILVANAGITLFGDFFDYTVEKFRKVVDLNLQGTFFLTQAVAREMRSKNTEGSILLMSSVTGHRAHMQLSAYGMTKAALELMAKTLVIELSPYKITINSVAPGATLTERTSLDGDYERVWSGITPMGRPAKPEDIARATLFLVSPHARHITGQNLVVDGGWTCISPPPNLLT</sequence>
<protein>
    <submittedName>
        <fullName evidence="2">3-oxoacyl-[acyl-carrier protein] reductase</fullName>
    </submittedName>
</protein>
<keyword evidence="3" id="KW-1185">Reference proteome</keyword>
<proteinExistence type="inferred from homology"/>
<dbReference type="FunFam" id="3.40.50.720:FF:000084">
    <property type="entry name" value="Short-chain dehydrogenase reductase"/>
    <property type="match status" value="1"/>
</dbReference>
<evidence type="ECO:0000313" key="2">
    <source>
        <dbReference type="EMBL" id="TCS87823.1"/>
    </source>
</evidence>